<dbReference type="SUPFAM" id="SSF53335">
    <property type="entry name" value="S-adenosyl-L-methionine-dependent methyltransferases"/>
    <property type="match status" value="1"/>
</dbReference>
<sequence>MASQEHTGPMAQEEALVLPGVAADPQTQYTQAEIDSSSTLDSTISLVSSIFRYREENGRTYHAYKDGNLQHHMWLLTLDNQLALAPLDIPLHRVLDIGTGTGIWAIDFADEHPEAQVLGVDLSPIQPAFVPPNVIFEVDDVEADWTYTMKFSYIHSRMMAGSFAEWPKFISQAFAHLEPGGYLECQEFLLTTCADETYRDCDLKKWTALLREASEKIGRPLYIMSEIKSMMEHAGFEDVKQVDYMWPHNTWPKDPKLKELGMWCLANMEGGLEDISMALYTRVLGWTIEEVLAFLPGVRKGLRDRTMHTFFPIPVIYGRKPFKYIGLEVEGQ</sequence>
<dbReference type="InParanoid" id="A0A0C3D259"/>
<dbReference type="EMBL" id="KN832885">
    <property type="protein sequence ID" value="KIM95997.1"/>
    <property type="molecule type" value="Genomic_DNA"/>
</dbReference>
<dbReference type="Proteomes" id="UP000054321">
    <property type="component" value="Unassembled WGS sequence"/>
</dbReference>
<dbReference type="HOGENOM" id="CLU_010595_1_2_1"/>
<dbReference type="Pfam" id="PF13489">
    <property type="entry name" value="Methyltransf_23"/>
    <property type="match status" value="1"/>
</dbReference>
<accession>A0A0C3D259</accession>
<dbReference type="InterPro" id="IPR029063">
    <property type="entry name" value="SAM-dependent_MTases_sf"/>
</dbReference>
<dbReference type="AlphaFoldDB" id="A0A0C3D259"/>
<dbReference type="OrthoDB" id="2013972at2759"/>
<gene>
    <name evidence="1" type="ORF">OIDMADRAFT_106136</name>
</gene>
<proteinExistence type="predicted"/>
<reference evidence="2" key="2">
    <citation type="submission" date="2015-01" db="EMBL/GenBank/DDBJ databases">
        <title>Evolutionary Origins and Diversification of the Mycorrhizal Mutualists.</title>
        <authorList>
            <consortium name="DOE Joint Genome Institute"/>
            <consortium name="Mycorrhizal Genomics Consortium"/>
            <person name="Kohler A."/>
            <person name="Kuo A."/>
            <person name="Nagy L.G."/>
            <person name="Floudas D."/>
            <person name="Copeland A."/>
            <person name="Barry K.W."/>
            <person name="Cichocki N."/>
            <person name="Veneault-Fourrey C."/>
            <person name="LaButti K."/>
            <person name="Lindquist E.A."/>
            <person name="Lipzen A."/>
            <person name="Lundell T."/>
            <person name="Morin E."/>
            <person name="Murat C."/>
            <person name="Riley R."/>
            <person name="Ohm R."/>
            <person name="Sun H."/>
            <person name="Tunlid A."/>
            <person name="Henrissat B."/>
            <person name="Grigoriev I.V."/>
            <person name="Hibbett D.S."/>
            <person name="Martin F."/>
        </authorList>
    </citation>
    <scope>NUCLEOTIDE SEQUENCE [LARGE SCALE GENOMIC DNA]</scope>
    <source>
        <strain evidence="2">Zn</strain>
    </source>
</reference>
<keyword evidence="2" id="KW-1185">Reference proteome</keyword>
<dbReference type="Gene3D" id="3.40.50.150">
    <property type="entry name" value="Vaccinia Virus protein VP39"/>
    <property type="match status" value="1"/>
</dbReference>
<evidence type="ECO:0000313" key="1">
    <source>
        <dbReference type="EMBL" id="KIM95997.1"/>
    </source>
</evidence>
<protein>
    <recommendedName>
        <fullName evidence="3">Methyltransferase domain-containing protein</fullName>
    </recommendedName>
</protein>
<dbReference type="PANTHER" id="PTHR43591:SF24">
    <property type="entry name" value="2-METHOXY-6-POLYPRENYL-1,4-BENZOQUINOL METHYLASE, MITOCHONDRIAL"/>
    <property type="match status" value="1"/>
</dbReference>
<organism evidence="1 2">
    <name type="scientific">Oidiodendron maius (strain Zn)</name>
    <dbReference type="NCBI Taxonomy" id="913774"/>
    <lineage>
        <taxon>Eukaryota</taxon>
        <taxon>Fungi</taxon>
        <taxon>Dikarya</taxon>
        <taxon>Ascomycota</taxon>
        <taxon>Pezizomycotina</taxon>
        <taxon>Leotiomycetes</taxon>
        <taxon>Leotiomycetes incertae sedis</taxon>
        <taxon>Myxotrichaceae</taxon>
        <taxon>Oidiodendron</taxon>
    </lineage>
</organism>
<dbReference type="STRING" id="913774.A0A0C3D259"/>
<dbReference type="PANTHER" id="PTHR43591">
    <property type="entry name" value="METHYLTRANSFERASE"/>
    <property type="match status" value="1"/>
</dbReference>
<evidence type="ECO:0008006" key="3">
    <source>
        <dbReference type="Google" id="ProtNLM"/>
    </source>
</evidence>
<dbReference type="CDD" id="cd02440">
    <property type="entry name" value="AdoMet_MTases"/>
    <property type="match status" value="1"/>
</dbReference>
<evidence type="ECO:0000313" key="2">
    <source>
        <dbReference type="Proteomes" id="UP000054321"/>
    </source>
</evidence>
<name>A0A0C3D259_OIDMZ</name>
<dbReference type="GO" id="GO:0008168">
    <property type="term" value="F:methyltransferase activity"/>
    <property type="evidence" value="ECO:0007669"/>
    <property type="project" value="TreeGrafter"/>
</dbReference>
<reference evidence="1 2" key="1">
    <citation type="submission" date="2014-04" db="EMBL/GenBank/DDBJ databases">
        <authorList>
            <consortium name="DOE Joint Genome Institute"/>
            <person name="Kuo A."/>
            <person name="Martino E."/>
            <person name="Perotto S."/>
            <person name="Kohler A."/>
            <person name="Nagy L.G."/>
            <person name="Floudas D."/>
            <person name="Copeland A."/>
            <person name="Barry K.W."/>
            <person name="Cichocki N."/>
            <person name="Veneault-Fourrey C."/>
            <person name="LaButti K."/>
            <person name="Lindquist E.A."/>
            <person name="Lipzen A."/>
            <person name="Lundell T."/>
            <person name="Morin E."/>
            <person name="Murat C."/>
            <person name="Sun H."/>
            <person name="Tunlid A."/>
            <person name="Henrissat B."/>
            <person name="Grigoriev I.V."/>
            <person name="Hibbett D.S."/>
            <person name="Martin F."/>
            <person name="Nordberg H.P."/>
            <person name="Cantor M.N."/>
            <person name="Hua S.X."/>
        </authorList>
    </citation>
    <scope>NUCLEOTIDE SEQUENCE [LARGE SCALE GENOMIC DNA]</scope>
    <source>
        <strain evidence="1 2">Zn</strain>
    </source>
</reference>